<gene>
    <name evidence="6" type="ORF">FY528_00925</name>
</gene>
<evidence type="ECO:0000256" key="2">
    <source>
        <dbReference type="ARBA" id="ARBA00022448"/>
    </source>
</evidence>
<keyword evidence="4 6" id="KW-0067">ATP-binding</keyword>
<evidence type="ECO:0000256" key="4">
    <source>
        <dbReference type="ARBA" id="ARBA00022840"/>
    </source>
</evidence>
<evidence type="ECO:0000256" key="1">
    <source>
        <dbReference type="ARBA" id="ARBA00005417"/>
    </source>
</evidence>
<organism evidence="6 7">
    <name type="scientific">Hymenobacter lutimineralis</name>
    <dbReference type="NCBI Taxonomy" id="2606448"/>
    <lineage>
        <taxon>Bacteria</taxon>
        <taxon>Pseudomonadati</taxon>
        <taxon>Bacteroidota</taxon>
        <taxon>Cytophagia</taxon>
        <taxon>Cytophagales</taxon>
        <taxon>Hymenobacteraceae</taxon>
        <taxon>Hymenobacter</taxon>
    </lineage>
</organism>
<keyword evidence="2" id="KW-0813">Transport</keyword>
<reference evidence="6 7" key="1">
    <citation type="submission" date="2019-08" db="EMBL/GenBank/DDBJ databases">
        <authorList>
            <person name="Seo M.-J."/>
        </authorList>
    </citation>
    <scope>NUCLEOTIDE SEQUENCE [LARGE SCALE GENOMIC DNA]</scope>
    <source>
        <strain evidence="6 7">KIGAM108</strain>
    </source>
</reference>
<proteinExistence type="inferred from homology"/>
<dbReference type="GO" id="GO:0140359">
    <property type="term" value="F:ABC-type transporter activity"/>
    <property type="evidence" value="ECO:0007669"/>
    <property type="project" value="InterPro"/>
</dbReference>
<dbReference type="Gene3D" id="3.40.50.300">
    <property type="entry name" value="P-loop containing nucleotide triphosphate hydrolases"/>
    <property type="match status" value="1"/>
</dbReference>
<dbReference type="Proteomes" id="UP000322791">
    <property type="component" value="Unassembled WGS sequence"/>
</dbReference>
<accession>A0A5D6VGU6</accession>
<dbReference type="SUPFAM" id="SSF52540">
    <property type="entry name" value="P-loop containing nucleoside triphosphate hydrolases"/>
    <property type="match status" value="1"/>
</dbReference>
<dbReference type="InterPro" id="IPR029439">
    <property type="entry name" value="Wzt_C"/>
</dbReference>
<dbReference type="PANTHER" id="PTHR46743">
    <property type="entry name" value="TEICHOIC ACIDS EXPORT ATP-BINDING PROTEIN TAGH"/>
    <property type="match status" value="1"/>
</dbReference>
<evidence type="ECO:0000259" key="5">
    <source>
        <dbReference type="PROSITE" id="PS50893"/>
    </source>
</evidence>
<dbReference type="InterPro" id="IPR003593">
    <property type="entry name" value="AAA+_ATPase"/>
</dbReference>
<feature type="domain" description="ABC transporter" evidence="5">
    <location>
        <begin position="39"/>
        <end position="258"/>
    </location>
</feature>
<dbReference type="PANTHER" id="PTHR46743:SF2">
    <property type="entry name" value="TEICHOIC ACIDS EXPORT ATP-BINDING PROTEIN TAGH"/>
    <property type="match status" value="1"/>
</dbReference>
<dbReference type="InterPro" id="IPR003439">
    <property type="entry name" value="ABC_transporter-like_ATP-bd"/>
</dbReference>
<dbReference type="PROSITE" id="PS50893">
    <property type="entry name" value="ABC_TRANSPORTER_2"/>
    <property type="match status" value="1"/>
</dbReference>
<dbReference type="CDD" id="cd03220">
    <property type="entry name" value="ABC_KpsT_Wzt"/>
    <property type="match status" value="1"/>
</dbReference>
<dbReference type="GO" id="GO:0016020">
    <property type="term" value="C:membrane"/>
    <property type="evidence" value="ECO:0007669"/>
    <property type="project" value="InterPro"/>
</dbReference>
<name>A0A5D6VGU6_9BACT</name>
<dbReference type="InterPro" id="IPR027417">
    <property type="entry name" value="P-loop_NTPase"/>
</dbReference>
<dbReference type="Pfam" id="PF00005">
    <property type="entry name" value="ABC_tran"/>
    <property type="match status" value="1"/>
</dbReference>
<dbReference type="GO" id="GO:0016887">
    <property type="term" value="F:ATP hydrolysis activity"/>
    <property type="evidence" value="ECO:0007669"/>
    <property type="project" value="InterPro"/>
</dbReference>
<evidence type="ECO:0000313" key="7">
    <source>
        <dbReference type="Proteomes" id="UP000322791"/>
    </source>
</evidence>
<dbReference type="SMART" id="SM00382">
    <property type="entry name" value="AAA"/>
    <property type="match status" value="1"/>
</dbReference>
<protein>
    <submittedName>
        <fullName evidence="6">ABC transporter ATP-binding protein</fullName>
    </submittedName>
</protein>
<comment type="similarity">
    <text evidence="1">Belongs to the ABC transporter superfamily.</text>
</comment>
<dbReference type="Gene3D" id="2.70.50.60">
    <property type="entry name" value="abc- transporter (atp binding component) like domain"/>
    <property type="match status" value="1"/>
</dbReference>
<sequence length="418" mass="45222">MSASVVLSVQGLSKKFSRHLRTALWYGLLDIGSELWPRAKAAATGLRRHEFWSLQDVTFELRAGEALAILGTNGAGKSTLLKMLNGLMKPDAGRIQVRGRVGALIELGVGLDPTLSGRENIFVRAALLGFTRSQVLPLLPEIIAFTELGDAIEMPVQFYSSGMSARLAYAVAAHLNPDILLVDEVLAVGDFNFQRKCLNHMMGYLARGGSIILVSHAAHHVQAVCQRGLVLEKGRVAFQGGATEALDHYFAQQFGSGARSGPGRLTPTASRPAIIEGVTFTGPQGGPVEPDEEIRVQLTYNSLQALPGVAWSFLIYTNDGSICITGGYTTQALQLPAGRHTLHARILRCPLTAGDYLVRASIYDVNLIQPVAMLGWEDAPAQLSVQAPPSLEKNYQQIIRQLVTLEVEWTHLAAPQLT</sequence>
<keyword evidence="3" id="KW-0547">Nucleotide-binding</keyword>
<dbReference type="GO" id="GO:0005524">
    <property type="term" value="F:ATP binding"/>
    <property type="evidence" value="ECO:0007669"/>
    <property type="project" value="UniProtKB-KW"/>
</dbReference>
<dbReference type="InterPro" id="IPR050683">
    <property type="entry name" value="Bact_Polysacc_Export_ATP-bd"/>
</dbReference>
<keyword evidence="7" id="KW-1185">Reference proteome</keyword>
<dbReference type="CDD" id="cd10147">
    <property type="entry name" value="Wzt_C-like"/>
    <property type="match status" value="1"/>
</dbReference>
<evidence type="ECO:0000313" key="6">
    <source>
        <dbReference type="EMBL" id="TYZ14322.1"/>
    </source>
</evidence>
<comment type="caution">
    <text evidence="6">The sequence shown here is derived from an EMBL/GenBank/DDBJ whole genome shotgun (WGS) entry which is preliminary data.</text>
</comment>
<dbReference type="AlphaFoldDB" id="A0A5D6VGU6"/>
<dbReference type="RefSeq" id="WP_149069106.1">
    <property type="nucleotide sequence ID" value="NZ_VTHL01000001.1"/>
</dbReference>
<dbReference type="InterPro" id="IPR015860">
    <property type="entry name" value="ABC_transpr_TagH-like"/>
</dbReference>
<evidence type="ECO:0000256" key="3">
    <source>
        <dbReference type="ARBA" id="ARBA00022741"/>
    </source>
</evidence>
<dbReference type="EMBL" id="VTHL01000001">
    <property type="protein sequence ID" value="TYZ14322.1"/>
    <property type="molecule type" value="Genomic_DNA"/>
</dbReference>